<name>A0A2D0N783_FLAN2</name>
<protein>
    <submittedName>
        <fullName evidence="1">Uncharacterized protein</fullName>
    </submittedName>
</protein>
<organism evidence="1 2">
    <name type="scientific">Flavilitoribacter nigricans (strain ATCC 23147 / DSM 23189 / NBRC 102662 / NCIMB 1420 / SS-2)</name>
    <name type="common">Lewinella nigricans</name>
    <dbReference type="NCBI Taxonomy" id="1122177"/>
    <lineage>
        <taxon>Bacteria</taxon>
        <taxon>Pseudomonadati</taxon>
        <taxon>Bacteroidota</taxon>
        <taxon>Saprospiria</taxon>
        <taxon>Saprospirales</taxon>
        <taxon>Lewinellaceae</taxon>
        <taxon>Flavilitoribacter</taxon>
    </lineage>
</organism>
<dbReference type="AlphaFoldDB" id="A0A2D0N783"/>
<comment type="caution">
    <text evidence="1">The sequence shown here is derived from an EMBL/GenBank/DDBJ whole genome shotgun (WGS) entry which is preliminary data.</text>
</comment>
<evidence type="ECO:0000313" key="1">
    <source>
        <dbReference type="EMBL" id="PHN04246.1"/>
    </source>
</evidence>
<dbReference type="EMBL" id="PDUD01000026">
    <property type="protein sequence ID" value="PHN04246.1"/>
    <property type="molecule type" value="Genomic_DNA"/>
</dbReference>
<dbReference type="Proteomes" id="UP000223913">
    <property type="component" value="Unassembled WGS sequence"/>
</dbReference>
<proteinExistence type="predicted"/>
<gene>
    <name evidence="1" type="ORF">CRP01_22045</name>
</gene>
<accession>A0A2D0N783</accession>
<reference evidence="1 2" key="1">
    <citation type="submission" date="2017-10" db="EMBL/GenBank/DDBJ databases">
        <title>The draft genome sequence of Lewinella nigricans NBRC 102662.</title>
        <authorList>
            <person name="Wang K."/>
        </authorList>
    </citation>
    <scope>NUCLEOTIDE SEQUENCE [LARGE SCALE GENOMIC DNA]</scope>
    <source>
        <strain evidence="1 2">NBRC 102662</strain>
    </source>
</reference>
<sequence>MSRLNKALKKILATGETLTFDHIYNAIPDEHKAQLDRALLGQTLEHYLLQSGNTNQAVNRHAETVVSRESLFAECSFRVRLTPYELEDRQLIIGHRFLPYIHPGIPIEELRFFDENDRPLEVERQEMQVNQSTSIFFNLLPPYGISQYIEGDGTSQNLHMAFIDLDDWLKAQQFAEDDQLLISARDYANLEFYIEKLDSREIASQKLADRYYNKQLTEAIYHVFSLIGKSFLPVDMHLLWAFGQLEPGLIENGGTPFGPFISQHETLTFFQDGPYAFLQDKNFMDELMETAIEQAKNSNTEKMGTATGLNAIFQELGNSFSKLLLKACIVEHLLEWDDINRDDLYEQVFGGNTNPFYNARQKENFEKAFDRLVESVREKWKDRKLALPHLQLLRKAIQFKMEIVYLLRELNKINDPNQLNMQALLQLQPIDQSLDQILENLLSKKPMPYQEAQTLVKQLETGREKFLLFRDDLLEGF</sequence>
<keyword evidence="2" id="KW-1185">Reference proteome</keyword>
<evidence type="ECO:0000313" key="2">
    <source>
        <dbReference type="Proteomes" id="UP000223913"/>
    </source>
</evidence>
<dbReference type="RefSeq" id="WP_099152272.1">
    <property type="nucleotide sequence ID" value="NZ_PDUD01000026.1"/>
</dbReference>